<evidence type="ECO:0000313" key="1">
    <source>
        <dbReference type="EMBL" id="KEQ80154.1"/>
    </source>
</evidence>
<proteinExistence type="predicted"/>
<protein>
    <submittedName>
        <fullName evidence="1">Uncharacterized protein</fullName>
    </submittedName>
</protein>
<dbReference type="EMBL" id="KL585000">
    <property type="protein sequence ID" value="KEQ80154.1"/>
    <property type="molecule type" value="Genomic_DNA"/>
</dbReference>
<dbReference type="Proteomes" id="UP000030706">
    <property type="component" value="Unassembled WGS sequence"/>
</dbReference>
<dbReference type="RefSeq" id="XP_029756341.1">
    <property type="nucleotide sequence ID" value="XM_029898738.1"/>
</dbReference>
<organism evidence="1 2">
    <name type="scientific">Aureobasidium pullulans EXF-150</name>
    <dbReference type="NCBI Taxonomy" id="1043002"/>
    <lineage>
        <taxon>Eukaryota</taxon>
        <taxon>Fungi</taxon>
        <taxon>Dikarya</taxon>
        <taxon>Ascomycota</taxon>
        <taxon>Pezizomycotina</taxon>
        <taxon>Dothideomycetes</taxon>
        <taxon>Dothideomycetidae</taxon>
        <taxon>Dothideales</taxon>
        <taxon>Saccotheciaceae</taxon>
        <taxon>Aureobasidium</taxon>
    </lineage>
</organism>
<gene>
    <name evidence="1" type="ORF">M438DRAFT_119211</name>
</gene>
<name>A0A074X8X5_AURPU</name>
<dbReference type="AlphaFoldDB" id="A0A074X8X5"/>
<dbReference type="HOGENOM" id="CLU_2276933_0_0_1"/>
<evidence type="ECO:0000313" key="2">
    <source>
        <dbReference type="Proteomes" id="UP000030706"/>
    </source>
</evidence>
<sequence>MFHNLHITLLMVPGVAVKALFFSQQLLAWLSISVCFKHVSSCHDTPFPFRVALPLPSTTLFSSTRSALIAYKWSERTDRLPSPHFFIDHQATSPLTSSFPTS</sequence>
<reference evidence="1 2" key="1">
    <citation type="journal article" date="2014" name="BMC Genomics">
        <title>Genome sequencing of four Aureobasidium pullulans varieties: biotechnological potential, stress tolerance, and description of new species.</title>
        <authorList>
            <person name="Gostin Ar C."/>
            <person name="Ohm R.A."/>
            <person name="Kogej T."/>
            <person name="Sonjak S."/>
            <person name="Turk M."/>
            <person name="Zajc J."/>
            <person name="Zalar P."/>
            <person name="Grube M."/>
            <person name="Sun H."/>
            <person name="Han J."/>
            <person name="Sharma A."/>
            <person name="Chiniquy J."/>
            <person name="Ngan C.Y."/>
            <person name="Lipzen A."/>
            <person name="Barry K."/>
            <person name="Grigoriev I.V."/>
            <person name="Gunde-Cimerman N."/>
        </authorList>
    </citation>
    <scope>NUCLEOTIDE SEQUENCE [LARGE SCALE GENOMIC DNA]</scope>
    <source>
        <strain evidence="1 2">EXF-150</strain>
    </source>
</reference>
<dbReference type="GeneID" id="40741044"/>
<accession>A0A074X8X5</accession>
<keyword evidence="2" id="KW-1185">Reference proteome</keyword>